<dbReference type="InterPro" id="IPR036890">
    <property type="entry name" value="HATPase_C_sf"/>
</dbReference>
<keyword evidence="9" id="KW-0067">ATP-binding</keyword>
<evidence type="ECO:0000256" key="6">
    <source>
        <dbReference type="ARBA" id="ARBA00022692"/>
    </source>
</evidence>
<dbReference type="GO" id="GO:0016020">
    <property type="term" value="C:membrane"/>
    <property type="evidence" value="ECO:0007669"/>
    <property type="project" value="UniProtKB-SubCell"/>
</dbReference>
<dbReference type="RefSeq" id="WP_020427594.1">
    <property type="nucleotide sequence ID" value="NZ_AGBD01000424.1"/>
</dbReference>
<sequence length="482" mass="52969">MDSAVRILRKFVGSTLMVSLLLLLFNLILLGSLIFKETHQETSPETVVREIAAGLKTAAGKHALEPEAAALLQHHQAWAMLLNQEGKVQWSEQLPAEIPRSYSILEVAKFSRYYLQGYPVYIWEHPEGLLVVGYPKHSYEKYQLEYLTDWLQSLPSRVLLLLLCNVVLAVALSLFIGTRLIRGIRPLIDGIHALAKDKPVRVETGGIFSDLSESINLASATLQAKNTALKSRDEARSNWVAGISHDIRTPLSMILGYASNLEEQVNLTGEQRQQAAIIRRQGEQLRSLVSDLNLVSMLEYDMQPLQLKPVRLSTLARTVASDIINNGLDERYPIDLSITDESLQVMGDEKLLYRAVSNLVQNSVQHNPDGCRIVLRSSRGPEDCCYSLSVSDTGAGIAPEHLPELVLLPYSAGRVHPVRQGHGLGLPMVARIAEAHKGKLILESGTAQGLHATLQFPAWPADSSGPAGQGRHRPGPIAPGDA</sequence>
<name>A0A0E4CYU9_9BACL</name>
<evidence type="ECO:0000256" key="4">
    <source>
        <dbReference type="ARBA" id="ARBA00022553"/>
    </source>
</evidence>
<proteinExistence type="predicted"/>
<dbReference type="GO" id="GO:0000155">
    <property type="term" value="F:phosphorelay sensor kinase activity"/>
    <property type="evidence" value="ECO:0007669"/>
    <property type="project" value="InterPro"/>
</dbReference>
<evidence type="ECO:0000256" key="5">
    <source>
        <dbReference type="ARBA" id="ARBA00022679"/>
    </source>
</evidence>
<protein>
    <recommendedName>
        <fullName evidence="3">histidine kinase</fullName>
        <ecNumber evidence="3">2.7.13.3</ecNumber>
    </recommendedName>
</protein>
<dbReference type="PRINTS" id="PR00344">
    <property type="entry name" value="BCTRLSENSOR"/>
</dbReference>
<evidence type="ECO:0000256" key="10">
    <source>
        <dbReference type="ARBA" id="ARBA00022989"/>
    </source>
</evidence>
<dbReference type="Gene3D" id="1.10.287.130">
    <property type="match status" value="1"/>
</dbReference>
<keyword evidence="4" id="KW-0597">Phosphoprotein</keyword>
<keyword evidence="10 14" id="KW-1133">Transmembrane helix</keyword>
<dbReference type="STRING" id="483937.AMQ84_03425"/>
<dbReference type="InterPro" id="IPR050428">
    <property type="entry name" value="TCS_sensor_his_kinase"/>
</dbReference>
<evidence type="ECO:0000313" key="17">
    <source>
        <dbReference type="Proteomes" id="UP000033163"/>
    </source>
</evidence>
<evidence type="ECO:0000256" key="9">
    <source>
        <dbReference type="ARBA" id="ARBA00022840"/>
    </source>
</evidence>
<dbReference type="PROSITE" id="PS50109">
    <property type="entry name" value="HIS_KIN"/>
    <property type="match status" value="1"/>
</dbReference>
<keyword evidence="11" id="KW-0902">Two-component regulatory system</keyword>
<accession>A0A0E4CYU9</accession>
<dbReference type="InterPro" id="IPR003594">
    <property type="entry name" value="HATPase_dom"/>
</dbReference>
<keyword evidence="8 16" id="KW-0418">Kinase</keyword>
<dbReference type="SMART" id="SM00388">
    <property type="entry name" value="HisKA"/>
    <property type="match status" value="1"/>
</dbReference>
<keyword evidence="6 14" id="KW-0812">Transmembrane</keyword>
<dbReference type="CDD" id="cd00082">
    <property type="entry name" value="HisKA"/>
    <property type="match status" value="1"/>
</dbReference>
<dbReference type="GO" id="GO:0005524">
    <property type="term" value="F:ATP binding"/>
    <property type="evidence" value="ECO:0007669"/>
    <property type="project" value="UniProtKB-KW"/>
</dbReference>
<dbReference type="InterPro" id="IPR004358">
    <property type="entry name" value="Sig_transdc_His_kin-like_C"/>
</dbReference>
<keyword evidence="7" id="KW-0547">Nucleotide-binding</keyword>
<evidence type="ECO:0000256" key="14">
    <source>
        <dbReference type="SAM" id="Phobius"/>
    </source>
</evidence>
<evidence type="ECO:0000256" key="2">
    <source>
        <dbReference type="ARBA" id="ARBA00004370"/>
    </source>
</evidence>
<dbReference type="HOGENOM" id="CLU_000445_89_26_9"/>
<dbReference type="PANTHER" id="PTHR45436:SF5">
    <property type="entry name" value="SENSOR HISTIDINE KINASE TRCS"/>
    <property type="match status" value="1"/>
</dbReference>
<reference evidence="17" key="1">
    <citation type="submission" date="2015-03" db="EMBL/GenBank/DDBJ databases">
        <authorList>
            <person name="Wibberg D."/>
        </authorList>
    </citation>
    <scope>NUCLEOTIDE SEQUENCE [LARGE SCALE GENOMIC DNA]</scope>
</reference>
<comment type="catalytic activity">
    <reaction evidence="1">
        <text>ATP + protein L-histidine = ADP + protein N-phospho-L-histidine.</text>
        <dbReference type="EC" id="2.7.13.3"/>
    </reaction>
</comment>
<dbReference type="PANTHER" id="PTHR45436">
    <property type="entry name" value="SENSOR HISTIDINE KINASE YKOH"/>
    <property type="match status" value="1"/>
</dbReference>
<evidence type="ECO:0000313" key="16">
    <source>
        <dbReference type="EMBL" id="CQR57826.1"/>
    </source>
</evidence>
<dbReference type="EMBL" id="LN831776">
    <property type="protein sequence ID" value="CQR57826.1"/>
    <property type="molecule type" value="Genomic_DNA"/>
</dbReference>
<gene>
    <name evidence="16" type="ORF">PRIO_5437</name>
</gene>
<comment type="subcellular location">
    <subcellularLocation>
        <location evidence="2">Membrane</location>
    </subcellularLocation>
</comment>
<evidence type="ECO:0000259" key="15">
    <source>
        <dbReference type="PROSITE" id="PS50109"/>
    </source>
</evidence>
<dbReference type="PATRIC" id="fig|1073571.4.peg.5828"/>
<evidence type="ECO:0000256" key="13">
    <source>
        <dbReference type="SAM" id="MobiDB-lite"/>
    </source>
</evidence>
<dbReference type="InterPro" id="IPR005467">
    <property type="entry name" value="His_kinase_dom"/>
</dbReference>
<keyword evidence="5" id="KW-0808">Transferase</keyword>
<dbReference type="Proteomes" id="UP000033163">
    <property type="component" value="Chromosome I"/>
</dbReference>
<dbReference type="InterPro" id="IPR036097">
    <property type="entry name" value="HisK_dim/P_sf"/>
</dbReference>
<dbReference type="EC" id="2.7.13.3" evidence="3"/>
<organism evidence="16 17">
    <name type="scientific">Paenibacillus riograndensis SBR5</name>
    <dbReference type="NCBI Taxonomy" id="1073571"/>
    <lineage>
        <taxon>Bacteria</taxon>
        <taxon>Bacillati</taxon>
        <taxon>Bacillota</taxon>
        <taxon>Bacilli</taxon>
        <taxon>Bacillales</taxon>
        <taxon>Paenibacillaceae</taxon>
        <taxon>Paenibacillus</taxon>
        <taxon>Paenibacillus sonchi group</taxon>
    </lineage>
</organism>
<evidence type="ECO:0000256" key="3">
    <source>
        <dbReference type="ARBA" id="ARBA00012438"/>
    </source>
</evidence>
<dbReference type="SUPFAM" id="SSF55874">
    <property type="entry name" value="ATPase domain of HSP90 chaperone/DNA topoisomerase II/histidine kinase"/>
    <property type="match status" value="1"/>
</dbReference>
<dbReference type="Gene3D" id="3.30.565.10">
    <property type="entry name" value="Histidine kinase-like ATPase, C-terminal domain"/>
    <property type="match status" value="1"/>
</dbReference>
<dbReference type="SMART" id="SM00387">
    <property type="entry name" value="HATPase_c"/>
    <property type="match status" value="1"/>
</dbReference>
<feature type="transmembrane region" description="Helical" evidence="14">
    <location>
        <begin position="158"/>
        <end position="177"/>
    </location>
</feature>
<dbReference type="AlphaFoldDB" id="A0A0E4CYU9"/>
<feature type="transmembrane region" description="Helical" evidence="14">
    <location>
        <begin position="12"/>
        <end position="35"/>
    </location>
</feature>
<keyword evidence="12 14" id="KW-0472">Membrane</keyword>
<dbReference type="Pfam" id="PF02518">
    <property type="entry name" value="HATPase_c"/>
    <property type="match status" value="1"/>
</dbReference>
<feature type="region of interest" description="Disordered" evidence="13">
    <location>
        <begin position="458"/>
        <end position="482"/>
    </location>
</feature>
<evidence type="ECO:0000256" key="7">
    <source>
        <dbReference type="ARBA" id="ARBA00022741"/>
    </source>
</evidence>
<dbReference type="KEGG" id="pri:PRIO_5437"/>
<dbReference type="InterPro" id="IPR003661">
    <property type="entry name" value="HisK_dim/P_dom"/>
</dbReference>
<dbReference type="SUPFAM" id="SSF47384">
    <property type="entry name" value="Homodimeric domain of signal transducing histidine kinase"/>
    <property type="match status" value="1"/>
</dbReference>
<evidence type="ECO:0000256" key="8">
    <source>
        <dbReference type="ARBA" id="ARBA00022777"/>
    </source>
</evidence>
<dbReference type="Pfam" id="PF00512">
    <property type="entry name" value="HisKA"/>
    <property type="match status" value="1"/>
</dbReference>
<evidence type="ECO:0000256" key="1">
    <source>
        <dbReference type="ARBA" id="ARBA00000085"/>
    </source>
</evidence>
<feature type="domain" description="Histidine kinase" evidence="15">
    <location>
        <begin position="242"/>
        <end position="460"/>
    </location>
</feature>
<evidence type="ECO:0000256" key="11">
    <source>
        <dbReference type="ARBA" id="ARBA00023012"/>
    </source>
</evidence>
<evidence type="ECO:0000256" key="12">
    <source>
        <dbReference type="ARBA" id="ARBA00023136"/>
    </source>
</evidence>